<dbReference type="AlphaFoldDB" id="A0A1Z4NC48"/>
<proteinExistence type="predicted"/>
<geneLocation type="plasmid" evidence="4">
    <name>Plasmid3 dna</name>
</geneLocation>
<keyword evidence="3" id="KW-0614">Plasmid</keyword>
<dbReference type="CDD" id="cd01127">
    <property type="entry name" value="TrwB_TraG_TraD_VirD4"/>
    <property type="match status" value="1"/>
</dbReference>
<keyword evidence="2" id="KW-0472">Membrane</keyword>
<evidence type="ECO:0000313" key="3">
    <source>
        <dbReference type="EMBL" id="BAZ03280.1"/>
    </source>
</evidence>
<dbReference type="SUPFAM" id="SSF52540">
    <property type="entry name" value="P-loop containing nucleoside triphosphate hydrolases"/>
    <property type="match status" value="1"/>
</dbReference>
<evidence type="ECO:0000313" key="4">
    <source>
        <dbReference type="Proteomes" id="UP000218785"/>
    </source>
</evidence>
<gene>
    <name evidence="3" type="ORF">NIES37_72930</name>
</gene>
<dbReference type="Gene3D" id="3.40.50.300">
    <property type="entry name" value="P-loop containing nucleotide triphosphate hydrolases"/>
    <property type="match status" value="1"/>
</dbReference>
<feature type="region of interest" description="Disordered" evidence="1">
    <location>
        <begin position="250"/>
        <end position="296"/>
    </location>
</feature>
<feature type="compositionally biased region" description="Polar residues" evidence="1">
    <location>
        <begin position="284"/>
        <end position="295"/>
    </location>
</feature>
<dbReference type="KEGG" id="ttq:NIES37_72930"/>
<protein>
    <recommendedName>
        <fullName evidence="5">FtsK domain-containing protein</fullName>
    </recommendedName>
</protein>
<keyword evidence="2" id="KW-0812">Transmembrane</keyword>
<reference evidence="3 4" key="1">
    <citation type="submission" date="2017-06" db="EMBL/GenBank/DDBJ databases">
        <title>Genome sequencing of cyanobaciteial culture collection at National Institute for Environmental Studies (NIES).</title>
        <authorList>
            <person name="Hirose Y."/>
            <person name="Shimura Y."/>
            <person name="Fujisawa T."/>
            <person name="Nakamura Y."/>
            <person name="Kawachi M."/>
        </authorList>
    </citation>
    <scope>NUCLEOTIDE SEQUENCE [LARGE SCALE GENOMIC DNA]</scope>
    <source>
        <strain evidence="3 4">NIES-37</strain>
        <plasmid evidence="4">Plasmid3 dna</plasmid>
    </source>
</reference>
<name>A0A1Z4NC48_9CYAN</name>
<dbReference type="InterPro" id="IPR027417">
    <property type="entry name" value="P-loop_NTPase"/>
</dbReference>
<evidence type="ECO:0000256" key="1">
    <source>
        <dbReference type="SAM" id="MobiDB-lite"/>
    </source>
</evidence>
<evidence type="ECO:0008006" key="5">
    <source>
        <dbReference type="Google" id="ProtNLM"/>
    </source>
</evidence>
<organism evidence="3 4">
    <name type="scientific">Tolypothrix tenuis PCC 7101</name>
    <dbReference type="NCBI Taxonomy" id="231146"/>
    <lineage>
        <taxon>Bacteria</taxon>
        <taxon>Bacillati</taxon>
        <taxon>Cyanobacteriota</taxon>
        <taxon>Cyanophyceae</taxon>
        <taxon>Nostocales</taxon>
        <taxon>Tolypothrichaceae</taxon>
        <taxon>Tolypothrix</taxon>
    </lineage>
</organism>
<accession>A0A1Z4NC48</accession>
<dbReference type="Proteomes" id="UP000218785">
    <property type="component" value="Plasmid plasmid3"/>
</dbReference>
<dbReference type="RefSeq" id="WP_096585534.1">
    <property type="nucleotide sequence ID" value="NZ_CAWNJS010000004.1"/>
</dbReference>
<dbReference type="EMBL" id="AP018251">
    <property type="protein sequence ID" value="BAZ03280.1"/>
    <property type="molecule type" value="Genomic_DNA"/>
</dbReference>
<feature type="transmembrane region" description="Helical" evidence="2">
    <location>
        <begin position="119"/>
        <end position="135"/>
    </location>
</feature>
<keyword evidence="4" id="KW-1185">Reference proteome</keyword>
<feature type="transmembrane region" description="Helical" evidence="2">
    <location>
        <begin position="32"/>
        <end position="52"/>
    </location>
</feature>
<keyword evidence="2" id="KW-1133">Transmembrane helix</keyword>
<sequence length="682" mass="76589">MSYLTPQHEQLAHQQQSSFMQWFGQLPFDRKIAAIGVSITIGVTCAAASWTLEASDRIYFCIRTPQQGLRCADNHNRPYRMTLWHWQQWQKDGMPTVVVPNRSISPKGLVKATNPYKPLWAMGAFVGFAAAGWMLRHLQDTERQLANFQTVAEKRGYAQAELKAQSELLDDYRAVAIKQVELQTELELIANDHTVDIQKAEILGETEIKITQIEANDVMFAAETVGMSEEQKQEYINFLKSQKTPYLQGSQTLQGTIDPGDKVEGSGNKEARLEGENTQDEQNSENSDLSTSQPLTPIIPAASSCNNPTLEPLNRILGAKRSTLIVGGTGAGKSVTESYMLTKFSQRFPKADVWAIAQKNDSFCGLDKKGRVLLFDPLEPQLAMAAIDQVYSTYDQRRRVPEHRRHEFEHQPVRLILADWHSIYETVKLEAWFQPYLKKISTIITVGRELNVCLIIDTQSFNLAALGIGDSNIRKNLYIIAQGNYNVEADGTVNDSYGVLYNLITNAKIVEDAVLRSSLKERFSELKPQSKELGQPLIFISVDPMQLDILPDITDYKPGIKPAIQLDTVSPEYLDNLLKLEFDIDLSTTSINSLLNQRTNHPVDENASDDNQAGSDIKLSEIQIKLVDYLKGKGAKTPRQIKQNAGSKFKGISEAQIREELNLFVQKEKVICTGEDSYKLVD</sequence>
<feature type="compositionally biased region" description="Basic and acidic residues" evidence="1">
    <location>
        <begin position="259"/>
        <end position="275"/>
    </location>
</feature>
<evidence type="ECO:0000256" key="2">
    <source>
        <dbReference type="SAM" id="Phobius"/>
    </source>
</evidence>